<evidence type="ECO:0000259" key="1">
    <source>
        <dbReference type="Pfam" id="PF20557"/>
    </source>
</evidence>
<dbReference type="EMBL" id="WWCP01000002">
    <property type="protein sequence ID" value="MYM81087.1"/>
    <property type="molecule type" value="Genomic_DNA"/>
</dbReference>
<dbReference type="InterPro" id="IPR046787">
    <property type="entry name" value="DnaT_2"/>
</dbReference>
<comment type="caution">
    <text evidence="2">The sequence shown here is derived from an EMBL/GenBank/DDBJ whole genome shotgun (WGS) entry which is preliminary data.</text>
</comment>
<name>A0A6L8MDU8_9BURK</name>
<evidence type="ECO:0000313" key="2">
    <source>
        <dbReference type="EMBL" id="MYM81087.1"/>
    </source>
</evidence>
<gene>
    <name evidence="2" type="ORF">GTP44_03815</name>
</gene>
<evidence type="ECO:0000313" key="3">
    <source>
        <dbReference type="Proteomes" id="UP000474565"/>
    </source>
</evidence>
<dbReference type="RefSeq" id="WP_161018385.1">
    <property type="nucleotide sequence ID" value="NZ_WWCP01000002.1"/>
</dbReference>
<dbReference type="Pfam" id="PF20557">
    <property type="entry name" value="DnaT_2"/>
    <property type="match status" value="1"/>
</dbReference>
<organism evidence="2 3">
    <name type="scientific">Duganella lactea</name>
    <dbReference type="NCBI Taxonomy" id="2692173"/>
    <lineage>
        <taxon>Bacteria</taxon>
        <taxon>Pseudomonadati</taxon>
        <taxon>Pseudomonadota</taxon>
        <taxon>Betaproteobacteria</taxon>
        <taxon>Burkholderiales</taxon>
        <taxon>Oxalobacteraceae</taxon>
        <taxon>Telluria group</taxon>
        <taxon>Duganella</taxon>
    </lineage>
</organism>
<dbReference type="Proteomes" id="UP000474565">
    <property type="component" value="Unassembled WGS sequence"/>
</dbReference>
<sequence>MFITETGAGLPNAESYASVAAADARCAALGITNWAPRTEASKEIALRNATRFMLATYRQRWAGRRAHQTQALDWPRYGVCVDGFPVLTTIVPVEVCNACIDLAARAADGTELLPDLEVGNNQIKRDKTGPIETEYFENSTSAAARFVAIDAALEPFFGAAGGAGMIKVVRA</sequence>
<protein>
    <recommendedName>
        <fullName evidence="1">Putative DnaT-like domain-containing protein</fullName>
    </recommendedName>
</protein>
<feature type="domain" description="Putative DnaT-like" evidence="1">
    <location>
        <begin position="2"/>
        <end position="171"/>
    </location>
</feature>
<accession>A0A6L8MDU8</accession>
<dbReference type="AlphaFoldDB" id="A0A6L8MDU8"/>
<reference evidence="2 3" key="1">
    <citation type="submission" date="2019-12" db="EMBL/GenBank/DDBJ databases">
        <title>Novel species isolated from a subtropical stream in China.</title>
        <authorList>
            <person name="Lu H."/>
        </authorList>
    </citation>
    <scope>NUCLEOTIDE SEQUENCE [LARGE SCALE GENOMIC DNA]</scope>
    <source>
        <strain evidence="2 3">FT50W</strain>
    </source>
</reference>
<proteinExistence type="predicted"/>